<dbReference type="PANTHER" id="PTHR16631">
    <property type="entry name" value="GLUCAN 1,3-BETA-GLUCOSIDASE"/>
    <property type="match status" value="1"/>
</dbReference>
<dbReference type="GO" id="GO:0000272">
    <property type="term" value="P:polysaccharide catabolic process"/>
    <property type="evidence" value="ECO:0007669"/>
    <property type="project" value="UniProtKB-KW"/>
</dbReference>
<evidence type="ECO:0000256" key="4">
    <source>
        <dbReference type="ARBA" id="ARBA00023136"/>
    </source>
</evidence>
<keyword evidence="7" id="KW-0961">Cell wall biogenesis/degradation</keyword>
<evidence type="ECO:0000313" key="13">
    <source>
        <dbReference type="EMBL" id="RCS29313.1"/>
    </source>
</evidence>
<gene>
    <name evidence="13" type="ORF">DEO45_12500</name>
</gene>
<dbReference type="OrthoDB" id="9806824at2"/>
<evidence type="ECO:0000256" key="2">
    <source>
        <dbReference type="ARBA" id="ARBA00022475"/>
    </source>
</evidence>
<keyword evidence="4 12" id="KW-0472">Membrane</keyword>
<dbReference type="InterPro" id="IPR017853">
    <property type="entry name" value="GH"/>
</dbReference>
<evidence type="ECO:0000256" key="9">
    <source>
        <dbReference type="ARBA" id="ARBA00037649"/>
    </source>
</evidence>
<dbReference type="Proteomes" id="UP000252387">
    <property type="component" value="Unassembled WGS sequence"/>
</dbReference>
<keyword evidence="14" id="KW-1185">Reference proteome</keyword>
<evidence type="ECO:0000256" key="10">
    <source>
        <dbReference type="ARBA" id="ARBA00042373"/>
    </source>
</evidence>
<comment type="subcellular location">
    <subcellularLocation>
        <location evidence="1">Cell membrane</location>
    </subcellularLocation>
</comment>
<comment type="function">
    <text evidence="9">Glucanases play a role in cell expansion during growth, in cell-cell fusion during mating, and in spore release during sporulation. This enzyme may be involved in beta-glucan degradation. Active on laminarin and lichenan.</text>
</comment>
<feature type="transmembrane region" description="Helical" evidence="12">
    <location>
        <begin position="378"/>
        <end position="395"/>
    </location>
</feature>
<dbReference type="GO" id="GO:0071555">
    <property type="term" value="P:cell wall organization"/>
    <property type="evidence" value="ECO:0007669"/>
    <property type="project" value="UniProtKB-KW"/>
</dbReference>
<proteinExistence type="predicted"/>
<dbReference type="PANTHER" id="PTHR16631:SF17">
    <property type="entry name" value="GLUCAN ENDO-1,3-BETA-GLUCOSIDASE BTGC"/>
    <property type="match status" value="1"/>
</dbReference>
<keyword evidence="12" id="KW-1133">Transmembrane helix</keyword>
<organism evidence="13 14">
    <name type="scientific">Rhodanobacter denitrificans</name>
    <dbReference type="NCBI Taxonomy" id="666685"/>
    <lineage>
        <taxon>Bacteria</taxon>
        <taxon>Pseudomonadati</taxon>
        <taxon>Pseudomonadota</taxon>
        <taxon>Gammaproteobacteria</taxon>
        <taxon>Lysobacterales</taxon>
        <taxon>Rhodanobacteraceae</taxon>
        <taxon>Rhodanobacter</taxon>
    </lineage>
</organism>
<keyword evidence="6" id="KW-0119">Carbohydrate metabolism</keyword>
<feature type="transmembrane region" description="Helical" evidence="12">
    <location>
        <begin position="415"/>
        <end position="434"/>
    </location>
</feature>
<comment type="caution">
    <text evidence="13">The sequence shown here is derived from an EMBL/GenBank/DDBJ whole genome shotgun (WGS) entry which is preliminary data.</text>
</comment>
<evidence type="ECO:0000256" key="11">
    <source>
        <dbReference type="ARBA" id="ARBA00043078"/>
    </source>
</evidence>
<dbReference type="AlphaFoldDB" id="A0A368KF30"/>
<evidence type="ECO:0000256" key="8">
    <source>
        <dbReference type="ARBA" id="ARBA00023326"/>
    </source>
</evidence>
<feature type="transmembrane region" description="Helical" evidence="12">
    <location>
        <begin position="324"/>
        <end position="341"/>
    </location>
</feature>
<name>A0A368KF30_9GAMM</name>
<evidence type="ECO:0000256" key="6">
    <source>
        <dbReference type="ARBA" id="ARBA00023277"/>
    </source>
</evidence>
<evidence type="ECO:0000256" key="12">
    <source>
        <dbReference type="SAM" id="Phobius"/>
    </source>
</evidence>
<dbReference type="InterPro" id="IPR050732">
    <property type="entry name" value="Beta-glucan_modifiers"/>
</dbReference>
<evidence type="ECO:0000256" key="3">
    <source>
        <dbReference type="ARBA" id="ARBA00022801"/>
    </source>
</evidence>
<evidence type="ECO:0000256" key="7">
    <source>
        <dbReference type="ARBA" id="ARBA00023316"/>
    </source>
</evidence>
<keyword evidence="3 13" id="KW-0378">Hydrolase</keyword>
<feature type="transmembrane region" description="Helical" evidence="12">
    <location>
        <begin position="496"/>
        <end position="514"/>
    </location>
</feature>
<keyword evidence="8" id="KW-0624">Polysaccharide degradation</keyword>
<accession>A0A368KF30</accession>
<evidence type="ECO:0000256" key="5">
    <source>
        <dbReference type="ARBA" id="ARBA00023180"/>
    </source>
</evidence>
<dbReference type="GO" id="GO:0016787">
    <property type="term" value="F:hydrolase activity"/>
    <property type="evidence" value="ECO:0007669"/>
    <property type="project" value="UniProtKB-KW"/>
</dbReference>
<evidence type="ECO:0000256" key="1">
    <source>
        <dbReference type="ARBA" id="ARBA00004236"/>
    </source>
</evidence>
<dbReference type="Gene3D" id="3.20.20.80">
    <property type="entry name" value="Glycosidases"/>
    <property type="match status" value="1"/>
</dbReference>
<reference evidence="13 14" key="1">
    <citation type="submission" date="2018-05" db="EMBL/GenBank/DDBJ databases">
        <title>Draft genome sequence of Rhodanobacter denitrificans Yn1 isolated from gold copper mine.</title>
        <authorList>
            <person name="Yang N."/>
            <person name="Mazhar H.S."/>
            <person name="Rensing C."/>
        </authorList>
    </citation>
    <scope>NUCLEOTIDE SEQUENCE [LARGE SCALE GENOMIC DNA]</scope>
    <source>
        <strain evidence="13 14">Yn1</strain>
    </source>
</reference>
<keyword evidence="12" id="KW-0812">Transmembrane</keyword>
<keyword evidence="2" id="KW-1003">Cell membrane</keyword>
<sequence length="530" mass="58538">MSPAAPPVFRRVWPAWLALLLATLAGASWWWAIGRPVPLPDAPSARIACVSYAPFRQAGETPLDARAYISPERIDADLRALSQRFDCVRTYSQGQGLSAVPEIAGRYGMQVLLGIWLGGDAKSNEQQVALGVATANRYPQVVRGLIVGNEVLLRGDLPPQALIGYLRRVRAAVSVPVTYADVWEFWLRHPELAGSVDYLTIHILPYWEDQPVPPEGAVQHVAAVYAKVQQAFPDRRVMIGETGWPSAGRPRQAASASVVNEARYLREFLRYAATVHMPYNVIEAFDQPWKRAQEGTAGGYWGIFDAQARPKFAMQGPVTEEPRWWLGWLAGAAGGVLFALAGGRRRRIASTLAGMASGCALAWQGRQMLYACRDGWEWALSLAACALALLTALRLARWIAARLHGDPAPAAPPRWLRAGWLFALAYYGLLLAVDGRYRDFPLGLFWLPCAGYALLGWLGDRRTTRMPWLEERFLAVWLAPLALVVLWQEAGLTPAAWLWLGLNLLLALPVLLEWRRARGLSAQQAQAAGQ</sequence>
<dbReference type="SUPFAM" id="SSF51445">
    <property type="entry name" value="(Trans)glycosidases"/>
    <property type="match status" value="1"/>
</dbReference>
<dbReference type="GO" id="GO:0005886">
    <property type="term" value="C:plasma membrane"/>
    <property type="evidence" value="ECO:0007669"/>
    <property type="project" value="UniProtKB-SubCell"/>
</dbReference>
<feature type="transmembrane region" description="Helical" evidence="12">
    <location>
        <begin position="440"/>
        <end position="459"/>
    </location>
</feature>
<dbReference type="RefSeq" id="WP_114344164.1">
    <property type="nucleotide sequence ID" value="NZ_QFWQ01000007.1"/>
</dbReference>
<evidence type="ECO:0000313" key="14">
    <source>
        <dbReference type="Proteomes" id="UP000252387"/>
    </source>
</evidence>
<protein>
    <recommendedName>
        <fullName evidence="11">Endo-1,3-beta-glucanase btgC</fullName>
    </recommendedName>
    <alternativeName>
        <fullName evidence="10">Laminarinase btgC</fullName>
    </alternativeName>
</protein>
<dbReference type="EMBL" id="QFWQ01000007">
    <property type="protein sequence ID" value="RCS29313.1"/>
    <property type="molecule type" value="Genomic_DNA"/>
</dbReference>
<keyword evidence="5" id="KW-0325">Glycoprotein</keyword>